<feature type="compositionally biased region" description="Basic and acidic residues" evidence="1">
    <location>
        <begin position="347"/>
        <end position="356"/>
    </location>
</feature>
<name>A0A1N7J262_9BACI</name>
<gene>
    <name evidence="3" type="ORF">SAMN05421687_103236</name>
</gene>
<evidence type="ECO:0000256" key="1">
    <source>
        <dbReference type="SAM" id="MobiDB-lite"/>
    </source>
</evidence>
<accession>A0A1N7J262</accession>
<feature type="domain" description="AAA+ ATPase" evidence="2">
    <location>
        <begin position="50"/>
        <end position="232"/>
    </location>
</feature>
<dbReference type="InterPro" id="IPR003593">
    <property type="entry name" value="AAA+_ATPase"/>
</dbReference>
<feature type="region of interest" description="Disordered" evidence="1">
    <location>
        <begin position="341"/>
        <end position="372"/>
    </location>
</feature>
<evidence type="ECO:0000313" key="4">
    <source>
        <dbReference type="Proteomes" id="UP000187608"/>
    </source>
</evidence>
<dbReference type="OrthoDB" id="9086539at2"/>
<dbReference type="EMBL" id="FTOC01000003">
    <property type="protein sequence ID" value="SIS43472.1"/>
    <property type="molecule type" value="Genomic_DNA"/>
</dbReference>
<dbReference type="Pfam" id="PF13401">
    <property type="entry name" value="AAA_22"/>
    <property type="match status" value="1"/>
</dbReference>
<protein>
    <submittedName>
        <fullName evidence="3">TniB protein</fullName>
    </submittedName>
</protein>
<dbReference type="STRING" id="570947.SAMN05421687_103236"/>
<sequence>MSENKRAFNEDLLTKAFEERVEYFEDRTLLHDKLIETLNYLERAIMWGAGYNIILVVGPSGVGKSKLYNMIYKSILEKMKDEMEVDKSLIPIVRTELPNPDLGKFNWKDFYSRILTSINEPLINKKYNVDHLINQSDKRKTNTSGTGQELRRSIEKAVYHRGTKAILIDEAQHFFNVGSGKAVTSQFNSLKSLANMSGAKIVMFGTYDLTSVINLDGQLSRRVKELHFPRYLYQEKKDFIDFQSLLYSFQKVVPIEEEPDFVSKTEYMYDHSLGCAGILKDWIQRSYLDALTNNEKTINFSHLDNNKLKTDKLIRLSNEAISGERHLNNNESDLERLKSLLGTNSKVKKENNEGRRKNTQPGKRKPSRDVVN</sequence>
<dbReference type="Gene3D" id="3.40.50.300">
    <property type="entry name" value="P-loop containing nucleotide triphosphate hydrolases"/>
    <property type="match status" value="1"/>
</dbReference>
<organism evidence="3 4">
    <name type="scientific">Salimicrobium flavidum</name>
    <dbReference type="NCBI Taxonomy" id="570947"/>
    <lineage>
        <taxon>Bacteria</taxon>
        <taxon>Bacillati</taxon>
        <taxon>Bacillota</taxon>
        <taxon>Bacilli</taxon>
        <taxon>Bacillales</taxon>
        <taxon>Bacillaceae</taxon>
        <taxon>Salimicrobium</taxon>
    </lineage>
</organism>
<keyword evidence="4" id="KW-1185">Reference proteome</keyword>
<dbReference type="GO" id="GO:0016887">
    <property type="term" value="F:ATP hydrolysis activity"/>
    <property type="evidence" value="ECO:0007669"/>
    <property type="project" value="InterPro"/>
</dbReference>
<dbReference type="AlphaFoldDB" id="A0A1N7J262"/>
<dbReference type="SMART" id="SM00382">
    <property type="entry name" value="AAA"/>
    <property type="match status" value="1"/>
</dbReference>
<dbReference type="InterPro" id="IPR027417">
    <property type="entry name" value="P-loop_NTPase"/>
</dbReference>
<evidence type="ECO:0000313" key="3">
    <source>
        <dbReference type="EMBL" id="SIS43472.1"/>
    </source>
</evidence>
<dbReference type="Proteomes" id="UP000187608">
    <property type="component" value="Unassembled WGS sequence"/>
</dbReference>
<reference evidence="4" key="1">
    <citation type="submission" date="2017-01" db="EMBL/GenBank/DDBJ databases">
        <authorList>
            <person name="Varghese N."/>
            <person name="Submissions S."/>
        </authorList>
    </citation>
    <scope>NUCLEOTIDE SEQUENCE [LARGE SCALE GENOMIC DNA]</scope>
    <source>
        <strain evidence="4">DSM 23127</strain>
    </source>
</reference>
<proteinExistence type="predicted"/>
<evidence type="ECO:0000259" key="2">
    <source>
        <dbReference type="SMART" id="SM00382"/>
    </source>
</evidence>
<dbReference type="SUPFAM" id="SSF52540">
    <property type="entry name" value="P-loop containing nucleoside triphosphate hydrolases"/>
    <property type="match status" value="1"/>
</dbReference>
<dbReference type="InterPro" id="IPR049945">
    <property type="entry name" value="AAA_22"/>
</dbReference>
<dbReference type="RefSeq" id="WP_076557823.1">
    <property type="nucleotide sequence ID" value="NZ_FTOC01000003.1"/>
</dbReference>